<proteinExistence type="predicted"/>
<sequence length="40" mass="4545">MPETLFHLLRPRRAIFLRGSRTISYAPCRPFPGVGATCQQ</sequence>
<dbReference type="EMBL" id="CAADIN010000009">
    <property type="protein sequence ID" value="VFR81743.1"/>
    <property type="molecule type" value="Genomic_DNA"/>
</dbReference>
<accession>A0A484T308</accession>
<evidence type="ECO:0000313" key="1">
    <source>
        <dbReference type="EMBL" id="VFR69544.1"/>
    </source>
</evidence>
<gene>
    <name evidence="1" type="ORF">ISE1_4172</name>
    <name evidence="2" type="ORF">ISE2_4154</name>
</gene>
<evidence type="ECO:0000313" key="2">
    <source>
        <dbReference type="EMBL" id="VFR81743.1"/>
    </source>
</evidence>
<dbReference type="AlphaFoldDB" id="A0A484T308"/>
<dbReference type="EMBL" id="CAADIM010000011">
    <property type="protein sequence ID" value="VFR69544.1"/>
    <property type="molecule type" value="Genomic_DNA"/>
</dbReference>
<protein>
    <submittedName>
        <fullName evidence="1">Uncharacterized protein</fullName>
    </submittedName>
</protein>
<reference evidence="1" key="1">
    <citation type="submission" date="2019-03" db="EMBL/GenBank/DDBJ databases">
        <authorList>
            <person name="Danneels B."/>
        </authorList>
    </citation>
    <scope>NUCLEOTIDE SEQUENCE</scope>
</reference>
<name>A0A484T308_9ZZZZ</name>
<organism evidence="1">
    <name type="scientific">plant metagenome</name>
    <dbReference type="NCBI Taxonomy" id="1297885"/>
    <lineage>
        <taxon>unclassified sequences</taxon>
        <taxon>metagenomes</taxon>
        <taxon>organismal metagenomes</taxon>
    </lineage>
</organism>